<dbReference type="Gene3D" id="2.60.120.260">
    <property type="entry name" value="Galactose-binding domain-like"/>
    <property type="match status" value="1"/>
</dbReference>
<keyword evidence="4 6" id="KW-0732">Signal</keyword>
<dbReference type="InterPro" id="IPR003305">
    <property type="entry name" value="CenC_carb-bd"/>
</dbReference>
<evidence type="ECO:0000256" key="5">
    <source>
        <dbReference type="ARBA" id="ARBA00022801"/>
    </source>
</evidence>
<organism evidence="8 9">
    <name type="scientific">Chitinophaga polysaccharea</name>
    <dbReference type="NCBI Taxonomy" id="1293035"/>
    <lineage>
        <taxon>Bacteria</taxon>
        <taxon>Pseudomonadati</taxon>
        <taxon>Bacteroidota</taxon>
        <taxon>Chitinophagia</taxon>
        <taxon>Chitinophagales</taxon>
        <taxon>Chitinophagaceae</taxon>
        <taxon>Chitinophaga</taxon>
    </lineage>
</organism>
<comment type="caution">
    <text evidence="8">The sequence shown here is derived from an EMBL/GenBank/DDBJ whole genome shotgun (WGS) entry which is preliminary data.</text>
</comment>
<comment type="catalytic activity">
    <reaction evidence="1">
        <text>Hydrolysis of terminal non-reducing alpha-L-arabinofuranoside residues in alpha-L-arabinosides.</text>
        <dbReference type="EC" id="3.2.1.55"/>
    </reaction>
</comment>
<evidence type="ECO:0000256" key="2">
    <source>
        <dbReference type="ARBA" id="ARBA00007186"/>
    </source>
</evidence>
<feature type="domain" description="Alpha-L-arabinofuranosidase C-terminal" evidence="7">
    <location>
        <begin position="483"/>
        <end position="653"/>
    </location>
</feature>
<dbReference type="PANTHER" id="PTHR31776">
    <property type="entry name" value="ALPHA-L-ARABINOFURANOSIDASE 1"/>
    <property type="match status" value="1"/>
</dbReference>
<dbReference type="InterPro" id="IPR017853">
    <property type="entry name" value="GH"/>
</dbReference>
<protein>
    <recommendedName>
        <fullName evidence="3">non-reducing end alpha-L-arabinofuranosidase</fullName>
        <ecNumber evidence="3">3.2.1.55</ecNumber>
    </recommendedName>
</protein>
<sequence length="663" mass="72839">MKNKNKWYAAKKTLPGMVACLAAALCSLSANVTYAQQQTAGQPVNGIPAKAISPNLFGIFFEDISYAADGGLYAELIQNRSFEYTPADRRNWHSLTAWEYLTKGYGYGSLSVETKAPVHPNNPHYVVLNVDDAGQEGVGLVNDGFDGIVIRAGEQYDFSVFTRLLSAQPIPVTVQLRSKKGEIYAETTFTAAAKSWKKYSLALTPGKSDDSARLAIVAKTKGILAIDMVSLFPHKTFHGRTNGLRPDLAQAVADLQPKFMRFPGGCLVHGDGLDNMYRWKNTIGPVEERKEQRNIWSYHQSTGLGYFEYFQFCEDIGAKPLPVVPAAVSCQNSGGTWAIGGTGQKALPLADMSGYIQEILDLVEYANGSATSKWGAKRAAAGHPAPFHLEYLAIGNEDKQTPEFRERFKMIYDAVKKKYPNITLIGTSGPGFEGEDFEEGWAFANKYGWQMMDEHYYENPEWFLAHTHRYDQYNRNGSKVYIGEYASKGNTLFNAMSEALYMTGLERNGDVVSMASYAPLLARTAHTSWNPNLIYFTGNSVSLTPNYYVQQLFSRNNGDVYYDNVVSFSPADSHTAGASCVKDTKTGDVIIKLVNAGDTPVTATASLPPLGTRSGMAVITVLSGESKTSTQAVIKTTDFKPGETLSYTLPPYSLSVIRAKTKD</sequence>
<evidence type="ECO:0000256" key="1">
    <source>
        <dbReference type="ARBA" id="ARBA00001462"/>
    </source>
</evidence>
<evidence type="ECO:0000259" key="7">
    <source>
        <dbReference type="SMART" id="SM00813"/>
    </source>
</evidence>
<dbReference type="InterPro" id="IPR010720">
    <property type="entry name" value="Alpha-L-AF_C"/>
</dbReference>
<dbReference type="GO" id="GO:0046556">
    <property type="term" value="F:alpha-L-arabinofuranosidase activity"/>
    <property type="evidence" value="ECO:0007669"/>
    <property type="project" value="UniProtKB-EC"/>
</dbReference>
<dbReference type="Pfam" id="PF22848">
    <property type="entry name" value="ASD1_dom"/>
    <property type="match status" value="1"/>
</dbReference>
<keyword evidence="9" id="KW-1185">Reference proteome</keyword>
<dbReference type="SUPFAM" id="SSF49785">
    <property type="entry name" value="Galactose-binding domain-like"/>
    <property type="match status" value="1"/>
</dbReference>
<dbReference type="InterPro" id="IPR055235">
    <property type="entry name" value="ASD1_cat"/>
</dbReference>
<evidence type="ECO:0000313" key="9">
    <source>
        <dbReference type="Proteomes" id="UP000320811"/>
    </source>
</evidence>
<gene>
    <name evidence="8" type="ORF">FHW36_102105</name>
</gene>
<dbReference type="EC" id="3.2.1.55" evidence="3"/>
<feature type="chain" id="PRO_5021840339" description="non-reducing end alpha-L-arabinofuranosidase" evidence="6">
    <location>
        <begin position="36"/>
        <end position="663"/>
    </location>
</feature>
<dbReference type="GO" id="GO:0046373">
    <property type="term" value="P:L-arabinose metabolic process"/>
    <property type="evidence" value="ECO:0007669"/>
    <property type="project" value="InterPro"/>
</dbReference>
<dbReference type="InterPro" id="IPR008979">
    <property type="entry name" value="Galactose-bd-like_sf"/>
</dbReference>
<dbReference type="Pfam" id="PF06964">
    <property type="entry name" value="Alpha-L-AF_C"/>
    <property type="match status" value="1"/>
</dbReference>
<dbReference type="PANTHER" id="PTHR31776:SF26">
    <property type="entry name" value="SECRETED ARABINOSIDASE"/>
    <property type="match status" value="1"/>
</dbReference>
<dbReference type="SUPFAM" id="SSF51445">
    <property type="entry name" value="(Trans)glycosidases"/>
    <property type="match status" value="1"/>
</dbReference>
<accession>A0A561PW69</accession>
<reference evidence="8 9" key="1">
    <citation type="submission" date="2019-06" db="EMBL/GenBank/DDBJ databases">
        <title>Sorghum-associated microbial communities from plants grown in Nebraska, USA.</title>
        <authorList>
            <person name="Schachtman D."/>
        </authorList>
    </citation>
    <scope>NUCLEOTIDE SEQUENCE [LARGE SCALE GENOMIC DNA]</scope>
    <source>
        <strain evidence="8 9">1209</strain>
    </source>
</reference>
<dbReference type="InterPro" id="IPR013780">
    <property type="entry name" value="Glyco_hydro_b"/>
</dbReference>
<dbReference type="Pfam" id="PF02018">
    <property type="entry name" value="CBM_4_9"/>
    <property type="match status" value="1"/>
</dbReference>
<name>A0A561PW69_9BACT</name>
<dbReference type="Gene3D" id="3.20.20.80">
    <property type="entry name" value="Glycosidases"/>
    <property type="match status" value="1"/>
</dbReference>
<evidence type="ECO:0000256" key="3">
    <source>
        <dbReference type="ARBA" id="ARBA00012670"/>
    </source>
</evidence>
<keyword evidence="5" id="KW-0378">Hydrolase</keyword>
<dbReference type="Proteomes" id="UP000320811">
    <property type="component" value="Unassembled WGS sequence"/>
</dbReference>
<dbReference type="AlphaFoldDB" id="A0A561PW69"/>
<dbReference type="SMART" id="SM00813">
    <property type="entry name" value="Alpha-L-AF_C"/>
    <property type="match status" value="1"/>
</dbReference>
<feature type="signal peptide" evidence="6">
    <location>
        <begin position="1"/>
        <end position="35"/>
    </location>
</feature>
<evidence type="ECO:0000313" key="8">
    <source>
        <dbReference type="EMBL" id="TWF42350.1"/>
    </source>
</evidence>
<proteinExistence type="inferred from homology"/>
<dbReference type="EMBL" id="VIWO01000002">
    <property type="protein sequence ID" value="TWF42350.1"/>
    <property type="molecule type" value="Genomic_DNA"/>
</dbReference>
<evidence type="ECO:0000256" key="4">
    <source>
        <dbReference type="ARBA" id="ARBA00022729"/>
    </source>
</evidence>
<dbReference type="RefSeq" id="WP_246121118.1">
    <property type="nucleotide sequence ID" value="NZ_VIWO01000002.1"/>
</dbReference>
<dbReference type="InterPro" id="IPR051563">
    <property type="entry name" value="Glycosyl_Hydrolase_51"/>
</dbReference>
<dbReference type="Gene3D" id="2.60.40.1180">
    <property type="entry name" value="Golgi alpha-mannosidase II"/>
    <property type="match status" value="1"/>
</dbReference>
<evidence type="ECO:0000256" key="6">
    <source>
        <dbReference type="SAM" id="SignalP"/>
    </source>
</evidence>
<comment type="similarity">
    <text evidence="2">Belongs to the glycosyl hydrolase 51 family.</text>
</comment>